<sequence length="409" mass="47947">MFGMEIDYKNVVLNLMSQEANFQTNKKLIQLLGKDLADLTSYLLDQYSYHDRNETLQEDSSFFCSNFDIYLYSGMKMDTIIQSKKKGIEQQIFKTVEKGIPKATYYFLNFKKIFELVSTKKTVMELAYERALKEGYLPETTEEKLSVSVLEKWSFKDLRLFCKKEKISYTGKDRKEMLIQKILGNKCPENLVNEIPFTSEQKNCSLWENGLSSDLVNGISLTSEQKNCSQVSKKVVTNQELINQELKTITTRTIENSSSHYSFLDLNKYPLLNLPTKKNIEKNIFDLTEEEFQKIYNATSEYIKNKKGKDFNFNAILYQGLKQEWSFTEKKKSSTYTKEEIRKELQKYNILEQKNLFEKVKEKFSKTTTQEEAEFMFDYIGDNILNSASLTHLRRQWIEVLFPSEGGKL</sequence>
<dbReference type="Proteomes" id="UP000075816">
    <property type="component" value="Unassembled WGS sequence"/>
</dbReference>
<protein>
    <submittedName>
        <fullName evidence="1">Uncharacterized protein</fullName>
    </submittedName>
</protein>
<evidence type="ECO:0000313" key="1">
    <source>
        <dbReference type="EMBL" id="KYL04731.1"/>
    </source>
</evidence>
<organism evidence="1 2">
    <name type="scientific">Fusobacterium necrophorum subsp. funduliforme</name>
    <dbReference type="NCBI Taxonomy" id="143387"/>
    <lineage>
        <taxon>Bacteria</taxon>
        <taxon>Fusobacteriati</taxon>
        <taxon>Fusobacteriota</taxon>
        <taxon>Fusobacteriia</taxon>
        <taxon>Fusobacteriales</taxon>
        <taxon>Fusobacteriaceae</taxon>
        <taxon>Fusobacterium</taxon>
    </lineage>
</organism>
<dbReference type="AlphaFoldDB" id="A0A162IYZ0"/>
<dbReference type="RefSeq" id="WP_062681045.1">
    <property type="nucleotide sequence ID" value="NZ_LVEA01000031.1"/>
</dbReference>
<dbReference type="eggNOG" id="COG3935">
    <property type="taxonomic scope" value="Bacteria"/>
</dbReference>
<dbReference type="EMBL" id="LVEA01000031">
    <property type="protein sequence ID" value="KYL04731.1"/>
    <property type="molecule type" value="Genomic_DNA"/>
</dbReference>
<gene>
    <name evidence="1" type="ORF">A2J07_05340</name>
</gene>
<reference evidence="1 2" key="1">
    <citation type="submission" date="2016-03" db="EMBL/GenBank/DDBJ databases">
        <title>Comparative genomics of human isolates of Fusobacterium necrophorum.</title>
        <authorList>
            <person name="Jensen A."/>
            <person name="Bank S."/>
            <person name="Andersen P.S."/>
            <person name="Kristensen L.H."/>
            <person name="Prag J."/>
        </authorList>
    </citation>
    <scope>NUCLEOTIDE SEQUENCE [LARGE SCALE GENOMIC DNA]</scope>
    <source>
        <strain evidence="1 2">LS_1264</strain>
    </source>
</reference>
<comment type="caution">
    <text evidence="1">The sequence shown here is derived from an EMBL/GenBank/DDBJ whole genome shotgun (WGS) entry which is preliminary data.</text>
</comment>
<evidence type="ECO:0000313" key="2">
    <source>
        <dbReference type="Proteomes" id="UP000075816"/>
    </source>
</evidence>
<name>A0A162IYZ0_9FUSO</name>
<proteinExistence type="predicted"/>
<accession>A0A162IYZ0</accession>